<keyword evidence="3" id="KW-0964">Secreted</keyword>
<organism evidence="8 9">
    <name type="scientific">Rhamnella rubrinervis</name>
    <dbReference type="NCBI Taxonomy" id="2594499"/>
    <lineage>
        <taxon>Eukaryota</taxon>
        <taxon>Viridiplantae</taxon>
        <taxon>Streptophyta</taxon>
        <taxon>Embryophyta</taxon>
        <taxon>Tracheophyta</taxon>
        <taxon>Spermatophyta</taxon>
        <taxon>Magnoliopsida</taxon>
        <taxon>eudicotyledons</taxon>
        <taxon>Gunneridae</taxon>
        <taxon>Pentapetalae</taxon>
        <taxon>rosids</taxon>
        <taxon>fabids</taxon>
        <taxon>Rosales</taxon>
        <taxon>Rhamnaceae</taxon>
        <taxon>rhamnoid group</taxon>
        <taxon>Rhamneae</taxon>
        <taxon>Rhamnella</taxon>
    </lineage>
</organism>
<comment type="similarity">
    <text evidence="2">Belongs to the CLV3/ESR signal peptide family.</text>
</comment>
<accession>A0A8K0GYM6</accession>
<dbReference type="OrthoDB" id="1413556at2759"/>
<feature type="signal peptide" evidence="7">
    <location>
        <begin position="1"/>
        <end position="23"/>
    </location>
</feature>
<keyword evidence="4 7" id="KW-0732">Signal</keyword>
<dbReference type="InterPro" id="IPR039616">
    <property type="entry name" value="CLE1-4"/>
</dbReference>
<evidence type="ECO:0000256" key="3">
    <source>
        <dbReference type="ARBA" id="ARBA00022525"/>
    </source>
</evidence>
<evidence type="ECO:0000256" key="7">
    <source>
        <dbReference type="SAM" id="SignalP"/>
    </source>
</evidence>
<evidence type="ECO:0000256" key="2">
    <source>
        <dbReference type="ARBA" id="ARBA00005416"/>
    </source>
</evidence>
<keyword evidence="9" id="KW-1185">Reference proteome</keyword>
<comment type="caution">
    <text evidence="8">The sequence shown here is derived from an EMBL/GenBank/DDBJ whole genome shotgun (WGS) entry which is preliminary data.</text>
</comment>
<proteinExistence type="inferred from homology"/>
<reference evidence="8" key="1">
    <citation type="submission" date="2020-03" db="EMBL/GenBank/DDBJ databases">
        <title>A high-quality chromosome-level genome assembly of a woody plant with both climbing and erect habits, Rhamnella rubrinervis.</title>
        <authorList>
            <person name="Lu Z."/>
            <person name="Yang Y."/>
            <person name="Zhu X."/>
            <person name="Sun Y."/>
        </authorList>
    </citation>
    <scope>NUCLEOTIDE SEQUENCE</scope>
    <source>
        <strain evidence="8">BYM</strain>
        <tissue evidence="8">Leaf</tissue>
    </source>
</reference>
<evidence type="ECO:0000256" key="4">
    <source>
        <dbReference type="ARBA" id="ARBA00022729"/>
    </source>
</evidence>
<dbReference type="GO" id="GO:0033612">
    <property type="term" value="F:receptor serine/threonine kinase binding"/>
    <property type="evidence" value="ECO:0007669"/>
    <property type="project" value="TreeGrafter"/>
</dbReference>
<name>A0A8K0GYM6_9ROSA</name>
<evidence type="ECO:0000313" key="8">
    <source>
        <dbReference type="EMBL" id="KAF3442441.1"/>
    </source>
</evidence>
<keyword evidence="6" id="KW-0379">Hydroxylation</keyword>
<evidence type="ECO:0000256" key="5">
    <source>
        <dbReference type="ARBA" id="ARBA00023180"/>
    </source>
</evidence>
<dbReference type="AlphaFoldDB" id="A0A8K0GYM6"/>
<feature type="chain" id="PRO_5035444008" evidence="7">
    <location>
        <begin position="24"/>
        <end position="73"/>
    </location>
</feature>
<evidence type="ECO:0000313" key="9">
    <source>
        <dbReference type="Proteomes" id="UP000796880"/>
    </source>
</evidence>
<dbReference type="GO" id="GO:0005576">
    <property type="term" value="C:extracellular region"/>
    <property type="evidence" value="ECO:0007669"/>
    <property type="project" value="UniProtKB-SubCell"/>
</dbReference>
<dbReference type="Proteomes" id="UP000796880">
    <property type="component" value="Unassembled WGS sequence"/>
</dbReference>
<protein>
    <submittedName>
        <fullName evidence="8">Uncharacterized protein</fullName>
    </submittedName>
</protein>
<dbReference type="PANTHER" id="PTHR33869:SF5">
    <property type="entry name" value="CLAVATA3_ESR (CLE)-RELATED PROTEIN 4"/>
    <property type="match status" value="1"/>
</dbReference>
<comment type="subcellular location">
    <subcellularLocation>
        <location evidence="1">Secreted</location>
        <location evidence="1">Extracellular space</location>
    </subcellularLocation>
</comment>
<sequence>MGSLKFWFCLVLIVFVSFSNSEARSSPPFSNKRNRAMMMQTAKRVLRAVIKRQAGVGFVSKRVSPGGPDPHHH</sequence>
<gene>
    <name evidence="8" type="ORF">FNV43_RR16357</name>
</gene>
<dbReference type="EMBL" id="VOIH02000007">
    <property type="protein sequence ID" value="KAF3442441.1"/>
    <property type="molecule type" value="Genomic_DNA"/>
</dbReference>
<evidence type="ECO:0000256" key="6">
    <source>
        <dbReference type="ARBA" id="ARBA00023278"/>
    </source>
</evidence>
<keyword evidence="5" id="KW-0325">Glycoprotein</keyword>
<evidence type="ECO:0000256" key="1">
    <source>
        <dbReference type="ARBA" id="ARBA00004239"/>
    </source>
</evidence>
<dbReference type="PANTHER" id="PTHR33869">
    <property type="entry name" value="CLAVATA3/ESR (CLE)-RELATED PROTEIN 3"/>
    <property type="match status" value="1"/>
</dbReference>